<evidence type="ECO:0000313" key="7">
    <source>
        <dbReference type="EMBL" id="BAL53388.1"/>
    </source>
</evidence>
<reference evidence="7" key="2">
    <citation type="journal article" date="2012" name="PLoS ONE">
        <title>A Deeply Branching Thermophilic Bacterium with an Ancient Acetyl-CoA Pathway Dominates a Subsurface Ecosystem.</title>
        <authorList>
            <person name="Takami H."/>
            <person name="Noguchi H."/>
            <person name="Takaki Y."/>
            <person name="Uchiyama I."/>
            <person name="Toyoda A."/>
            <person name="Nishi S."/>
            <person name="Chee G.-J."/>
            <person name="Arai W."/>
            <person name="Nunoura T."/>
            <person name="Itoh T."/>
            <person name="Hattori M."/>
            <person name="Takai K."/>
        </authorList>
    </citation>
    <scope>NUCLEOTIDE SEQUENCE</scope>
</reference>
<keyword evidence="3 6" id="KW-0812">Transmembrane</keyword>
<dbReference type="AlphaFoldDB" id="H5SB52"/>
<gene>
    <name evidence="7" type="ORF">HGMM_F06F06C33</name>
</gene>
<keyword evidence="5 6" id="KW-0472">Membrane</keyword>
<organism evidence="7">
    <name type="scientific">uncultured Acetothermia bacterium</name>
    <dbReference type="NCBI Taxonomy" id="236499"/>
    <lineage>
        <taxon>Bacteria</taxon>
        <taxon>Candidatus Bipolaricaulota</taxon>
        <taxon>environmental samples</taxon>
    </lineage>
</organism>
<dbReference type="InterPro" id="IPR001851">
    <property type="entry name" value="ABC_transp_permease"/>
</dbReference>
<feature type="transmembrane region" description="Helical" evidence="6">
    <location>
        <begin position="160"/>
        <end position="177"/>
    </location>
</feature>
<feature type="transmembrane region" description="Helical" evidence="6">
    <location>
        <begin position="289"/>
        <end position="314"/>
    </location>
</feature>
<dbReference type="GO" id="GO:0015658">
    <property type="term" value="F:branched-chain amino acid transmembrane transporter activity"/>
    <property type="evidence" value="ECO:0007669"/>
    <property type="project" value="InterPro"/>
</dbReference>
<dbReference type="PANTHER" id="PTHR30482">
    <property type="entry name" value="HIGH-AFFINITY BRANCHED-CHAIN AMINO ACID TRANSPORT SYSTEM PERMEASE"/>
    <property type="match status" value="1"/>
</dbReference>
<name>H5SB52_9BACT</name>
<keyword evidence="4 6" id="KW-1133">Transmembrane helix</keyword>
<evidence type="ECO:0000256" key="2">
    <source>
        <dbReference type="ARBA" id="ARBA00022475"/>
    </source>
</evidence>
<evidence type="ECO:0000256" key="3">
    <source>
        <dbReference type="ARBA" id="ARBA00022692"/>
    </source>
</evidence>
<feature type="transmembrane region" description="Helical" evidence="6">
    <location>
        <begin position="112"/>
        <end position="131"/>
    </location>
</feature>
<evidence type="ECO:0000256" key="6">
    <source>
        <dbReference type="SAM" id="Phobius"/>
    </source>
</evidence>
<dbReference type="CDD" id="cd06581">
    <property type="entry name" value="TM_PBP1_LivM_like"/>
    <property type="match status" value="1"/>
</dbReference>
<dbReference type="InterPro" id="IPR043428">
    <property type="entry name" value="LivM-like"/>
</dbReference>
<comment type="subcellular location">
    <subcellularLocation>
        <location evidence="1">Cell membrane</location>
        <topology evidence="1">Multi-pass membrane protein</topology>
    </subcellularLocation>
</comment>
<dbReference type="EMBL" id="AP011656">
    <property type="protein sequence ID" value="BAL53388.1"/>
    <property type="molecule type" value="Genomic_DNA"/>
</dbReference>
<evidence type="ECO:0000256" key="1">
    <source>
        <dbReference type="ARBA" id="ARBA00004651"/>
    </source>
</evidence>
<reference evidence="7" key="1">
    <citation type="journal article" date="2005" name="Environ. Microbiol.">
        <title>Genetic and functional properties of uncultivated thermophilic crenarchaeotes from a subsurface gold mine as revealed by analysis of genome fragments.</title>
        <authorList>
            <person name="Nunoura T."/>
            <person name="Hirayama H."/>
            <person name="Takami H."/>
            <person name="Oida H."/>
            <person name="Nishi S."/>
            <person name="Shimamura S."/>
            <person name="Suzuki Y."/>
            <person name="Inagaki F."/>
            <person name="Takai K."/>
            <person name="Nealson K.H."/>
            <person name="Horikoshi K."/>
        </authorList>
    </citation>
    <scope>NUCLEOTIDE SEQUENCE</scope>
</reference>
<feature type="transmembrane region" description="Helical" evidence="6">
    <location>
        <begin position="86"/>
        <end position="105"/>
    </location>
</feature>
<evidence type="ECO:0000256" key="4">
    <source>
        <dbReference type="ARBA" id="ARBA00022989"/>
    </source>
</evidence>
<dbReference type="GO" id="GO:0005886">
    <property type="term" value="C:plasma membrane"/>
    <property type="evidence" value="ECO:0007669"/>
    <property type="project" value="UniProtKB-SubCell"/>
</dbReference>
<evidence type="ECO:0000256" key="5">
    <source>
        <dbReference type="ARBA" id="ARBA00023136"/>
    </source>
</evidence>
<keyword evidence="2" id="KW-1003">Cell membrane</keyword>
<sequence>MSPRALKFLVLGLTVLIVGAIGPLLPSKWMTTLTYAQLFAVYAMGWDILSGMTGQISFGHIFFVAVAGYTTGLLNLYLHWPIWATIPVGAVMAVVAGLLFSVPALRLRGPYFSLVTLILPLAAARLVIILADWTGGELGKFGVAALCPLPDFKANQYCNYYSLWGLMTGVGLFLVWLSTSRFGKILEAIRENEEAVEAAGINTAKYKIFAFVVSACVVGLGGAFSVHTNEAVFFNSLLSLTSSIEMIVASVIGGMGTIVGALWGGFLVRGGEQVIREIAQLKLPIGAEGLALSFLERWATFIFFALLLVLLFFARQGLLPLLTGLVRRKRYASGS</sequence>
<feature type="transmembrane region" description="Helical" evidence="6">
    <location>
        <begin position="246"/>
        <end position="268"/>
    </location>
</feature>
<dbReference type="PANTHER" id="PTHR30482:SF20">
    <property type="entry name" value="HIGH-AFFINITY BRANCHED-CHAIN AMINO ACID TRANSPORT SYSTEM PERMEASE PROTEIN LIVM"/>
    <property type="match status" value="1"/>
</dbReference>
<accession>H5SB52</accession>
<proteinExistence type="predicted"/>
<feature type="transmembrane region" description="Helical" evidence="6">
    <location>
        <begin position="208"/>
        <end position="226"/>
    </location>
</feature>
<dbReference type="Pfam" id="PF02653">
    <property type="entry name" value="BPD_transp_2"/>
    <property type="match status" value="1"/>
</dbReference>
<protein>
    <submittedName>
        <fullName evidence="7">Branched-chain amino acid transport system permease protein</fullName>
    </submittedName>
</protein>